<keyword evidence="4" id="KW-0560">Oxidoreductase</keyword>
<evidence type="ECO:0000256" key="5">
    <source>
        <dbReference type="ARBA" id="ARBA00023004"/>
    </source>
</evidence>
<dbReference type="GO" id="GO:0046872">
    <property type="term" value="F:metal ion binding"/>
    <property type="evidence" value="ECO:0007669"/>
    <property type="project" value="UniProtKB-KW"/>
</dbReference>
<keyword evidence="5" id="KW-0408">Iron</keyword>
<dbReference type="Gene3D" id="3.60.130.30">
    <property type="match status" value="1"/>
</dbReference>
<sequence length="341" mass="39755">MDVGGKTSRATSQMTGGKRRKSKRTNIYEKKYTDEEFEKGEIDAPGRKFGLDHYDEVIDAKKVKKGYHIDETGKKKVLFVLMKRVIYKKLQEDATHSFKDLSKKKNYNRGLASGKPEGSKTVRHMVDGHSMSINSSTSNIAGFYDRPIRMHKKYFKTDVACRQTAFTKNSMELWENAIPFIQRCSALYEKYGGEYYKTQLEEYNKIKEDMRIPDTVFTTVTLNYNWRTSCHKDTGDYSKGLGNLAVTGRDFAGCYLGFPQFKICLKVEPGDFLLMDVHQWHCNTEIELLKPDGFRISYVLYLREHMSKCANHRVIENAHYYEQKIEKSLRREERKPKTKEV</sequence>
<organism evidence="8">
    <name type="scientific">viral metagenome</name>
    <dbReference type="NCBI Taxonomy" id="1070528"/>
    <lineage>
        <taxon>unclassified sequences</taxon>
        <taxon>metagenomes</taxon>
        <taxon>organismal metagenomes</taxon>
    </lineage>
</organism>
<evidence type="ECO:0000256" key="2">
    <source>
        <dbReference type="ARBA" id="ARBA00022723"/>
    </source>
</evidence>
<name>A0A6C0CUI2_9ZZZZ</name>
<dbReference type="InterPro" id="IPR024779">
    <property type="entry name" value="2OGFeDO_JBP1/TET_oxygenase_dom"/>
</dbReference>
<accession>A0A6C0CUI2</accession>
<feature type="domain" description="2OGFeDO JBP1/TET oxygenase" evidence="7">
    <location>
        <begin position="158"/>
        <end position="304"/>
    </location>
</feature>
<reference evidence="8" key="1">
    <citation type="journal article" date="2020" name="Nature">
        <title>Giant virus diversity and host interactions through global metagenomics.</title>
        <authorList>
            <person name="Schulz F."/>
            <person name="Roux S."/>
            <person name="Paez-Espino D."/>
            <person name="Jungbluth S."/>
            <person name="Walsh D.A."/>
            <person name="Denef V.J."/>
            <person name="McMahon K.D."/>
            <person name="Konstantinidis K.T."/>
            <person name="Eloe-Fadrosh E.A."/>
            <person name="Kyrpides N.C."/>
            <person name="Woyke T."/>
        </authorList>
    </citation>
    <scope>NUCLEOTIDE SEQUENCE</scope>
    <source>
        <strain evidence="8">GVMAG-M-3300021964-36</strain>
    </source>
</reference>
<comment type="cofactor">
    <cofactor evidence="1">
        <name>Fe(2+)</name>
        <dbReference type="ChEBI" id="CHEBI:29033"/>
    </cofactor>
</comment>
<protein>
    <recommendedName>
        <fullName evidence="7">2OGFeDO JBP1/TET oxygenase domain-containing protein</fullName>
    </recommendedName>
</protein>
<dbReference type="EMBL" id="MN739483">
    <property type="protein sequence ID" value="QHT07580.1"/>
    <property type="molecule type" value="Genomic_DNA"/>
</dbReference>
<evidence type="ECO:0000256" key="1">
    <source>
        <dbReference type="ARBA" id="ARBA00001954"/>
    </source>
</evidence>
<dbReference type="Pfam" id="PF12851">
    <property type="entry name" value="Tet_JBP"/>
    <property type="match status" value="1"/>
</dbReference>
<proteinExistence type="predicted"/>
<evidence type="ECO:0000256" key="4">
    <source>
        <dbReference type="ARBA" id="ARBA00023002"/>
    </source>
</evidence>
<dbReference type="GO" id="GO:0051213">
    <property type="term" value="F:dioxygenase activity"/>
    <property type="evidence" value="ECO:0007669"/>
    <property type="project" value="UniProtKB-KW"/>
</dbReference>
<feature type="region of interest" description="Disordered" evidence="6">
    <location>
        <begin position="1"/>
        <end position="27"/>
    </location>
</feature>
<keyword evidence="3" id="KW-0223">Dioxygenase</keyword>
<evidence type="ECO:0000259" key="7">
    <source>
        <dbReference type="Pfam" id="PF12851"/>
    </source>
</evidence>
<dbReference type="AlphaFoldDB" id="A0A6C0CUI2"/>
<keyword evidence="2" id="KW-0479">Metal-binding</keyword>
<evidence type="ECO:0000256" key="6">
    <source>
        <dbReference type="SAM" id="MobiDB-lite"/>
    </source>
</evidence>
<evidence type="ECO:0000256" key="3">
    <source>
        <dbReference type="ARBA" id="ARBA00022964"/>
    </source>
</evidence>
<evidence type="ECO:0000313" key="8">
    <source>
        <dbReference type="EMBL" id="QHT07580.1"/>
    </source>
</evidence>